<dbReference type="EMBL" id="KQ420181">
    <property type="protein sequence ID" value="KOF81006.1"/>
    <property type="molecule type" value="Genomic_DNA"/>
</dbReference>
<evidence type="ECO:0000313" key="1">
    <source>
        <dbReference type="EMBL" id="KOF81006.1"/>
    </source>
</evidence>
<accession>A0A0L8GVC2</accession>
<protein>
    <submittedName>
        <fullName evidence="1">Uncharacterized protein</fullName>
    </submittedName>
</protein>
<dbReference type="AlphaFoldDB" id="A0A0L8GVC2"/>
<sequence>MDNLGYSVLTNHLIDSSVTVNTIFSLLGGNRRADVTVTSMERVNAFTMEQLSC</sequence>
<organism evidence="1">
    <name type="scientific">Octopus bimaculoides</name>
    <name type="common">California two-spotted octopus</name>
    <dbReference type="NCBI Taxonomy" id="37653"/>
    <lineage>
        <taxon>Eukaryota</taxon>
        <taxon>Metazoa</taxon>
        <taxon>Spiralia</taxon>
        <taxon>Lophotrochozoa</taxon>
        <taxon>Mollusca</taxon>
        <taxon>Cephalopoda</taxon>
        <taxon>Coleoidea</taxon>
        <taxon>Octopodiformes</taxon>
        <taxon>Octopoda</taxon>
        <taxon>Incirrata</taxon>
        <taxon>Octopodidae</taxon>
        <taxon>Octopus</taxon>
    </lineage>
</organism>
<reference evidence="1" key="1">
    <citation type="submission" date="2015-07" db="EMBL/GenBank/DDBJ databases">
        <title>MeaNS - Measles Nucleotide Surveillance Program.</title>
        <authorList>
            <person name="Tran T."/>
            <person name="Druce J."/>
        </authorList>
    </citation>
    <scope>NUCLEOTIDE SEQUENCE</scope>
    <source>
        <strain evidence="1">UCB-OBI-ISO-001</strain>
        <tissue evidence="1">Gonad</tissue>
    </source>
</reference>
<name>A0A0L8GVC2_OCTBM</name>
<gene>
    <name evidence="1" type="ORF">OCBIM_22027094mg</name>
</gene>
<proteinExistence type="predicted"/>